<dbReference type="VEuPathDB" id="FungiDB:AN3008"/>
<keyword evidence="3" id="KW-1185">Reference proteome</keyword>
<name>Q5B8X2_EMENI</name>
<reference evidence="3" key="2">
    <citation type="journal article" date="2009" name="Fungal Genet. Biol.">
        <title>The 2008 update of the Aspergillus nidulans genome annotation: a community effort.</title>
        <authorList>
            <person name="Wortman J.R."/>
            <person name="Gilsenan J.M."/>
            <person name="Joardar V."/>
            <person name="Deegan J."/>
            <person name="Clutterbuck J."/>
            <person name="Andersen M.R."/>
            <person name="Archer D."/>
            <person name="Bencina M."/>
            <person name="Braus G."/>
            <person name="Coutinho P."/>
            <person name="von Dohren H."/>
            <person name="Doonan J."/>
            <person name="Driessen A.J."/>
            <person name="Durek P."/>
            <person name="Espeso E."/>
            <person name="Fekete E."/>
            <person name="Flipphi M."/>
            <person name="Estrada C.G."/>
            <person name="Geysens S."/>
            <person name="Goldman G."/>
            <person name="de Groot P.W."/>
            <person name="Hansen K."/>
            <person name="Harris S.D."/>
            <person name="Heinekamp T."/>
            <person name="Helmstaedt K."/>
            <person name="Henrissat B."/>
            <person name="Hofmann G."/>
            <person name="Homan T."/>
            <person name="Horio T."/>
            <person name="Horiuchi H."/>
            <person name="James S."/>
            <person name="Jones M."/>
            <person name="Karaffa L."/>
            <person name="Karanyi Z."/>
            <person name="Kato M."/>
            <person name="Keller N."/>
            <person name="Kelly D.E."/>
            <person name="Kiel J.A."/>
            <person name="Kim J.M."/>
            <person name="van der Klei I.J."/>
            <person name="Klis F.M."/>
            <person name="Kovalchuk A."/>
            <person name="Krasevec N."/>
            <person name="Kubicek C.P."/>
            <person name="Liu B."/>
            <person name="Maccabe A."/>
            <person name="Meyer V."/>
            <person name="Mirabito P."/>
            <person name="Miskei M."/>
            <person name="Mos M."/>
            <person name="Mullins J."/>
            <person name="Nelson D.R."/>
            <person name="Nielsen J."/>
            <person name="Oakley B.R."/>
            <person name="Osmani S.A."/>
            <person name="Pakula T."/>
            <person name="Paszewski A."/>
            <person name="Paulsen I."/>
            <person name="Pilsyk S."/>
            <person name="Pocsi I."/>
            <person name="Punt P.J."/>
            <person name="Ram A.F."/>
            <person name="Ren Q."/>
            <person name="Robellet X."/>
            <person name="Robson G."/>
            <person name="Seiboth B."/>
            <person name="van Solingen P."/>
            <person name="Specht T."/>
            <person name="Sun J."/>
            <person name="Taheri-Talesh N."/>
            <person name="Takeshita N."/>
            <person name="Ussery D."/>
            <person name="vanKuyk P.A."/>
            <person name="Visser H."/>
            <person name="van de Vondervoort P.J."/>
            <person name="de Vries R.P."/>
            <person name="Walton J."/>
            <person name="Xiang X."/>
            <person name="Xiong Y."/>
            <person name="Zeng A.P."/>
            <person name="Brandt B.W."/>
            <person name="Cornell M.J."/>
            <person name="van den Hondel C.A."/>
            <person name="Visser J."/>
            <person name="Oliver S.G."/>
            <person name="Turner G."/>
        </authorList>
    </citation>
    <scope>GENOME REANNOTATION</scope>
    <source>
        <strain evidence="3">FGSC A4 / ATCC 38163 / CBS 112.46 / NRRL 194 / M139</strain>
    </source>
</reference>
<dbReference type="HOGENOM" id="CLU_2096852_0_0_1"/>
<evidence type="ECO:0000313" key="3">
    <source>
        <dbReference type="Proteomes" id="UP000000560"/>
    </source>
</evidence>
<dbReference type="KEGG" id="ani:ANIA_03008"/>
<organism evidence="2 3">
    <name type="scientific">Emericella nidulans (strain FGSC A4 / ATCC 38163 / CBS 112.46 / NRRL 194 / M139)</name>
    <name type="common">Aspergillus nidulans</name>
    <dbReference type="NCBI Taxonomy" id="227321"/>
    <lineage>
        <taxon>Eukaryota</taxon>
        <taxon>Fungi</taxon>
        <taxon>Dikarya</taxon>
        <taxon>Ascomycota</taxon>
        <taxon>Pezizomycotina</taxon>
        <taxon>Eurotiomycetes</taxon>
        <taxon>Eurotiomycetidae</taxon>
        <taxon>Eurotiales</taxon>
        <taxon>Aspergillaceae</taxon>
        <taxon>Aspergillus</taxon>
        <taxon>Aspergillus subgen. Nidulantes</taxon>
    </lineage>
</organism>
<reference evidence="3" key="1">
    <citation type="journal article" date="2005" name="Nature">
        <title>Sequencing of Aspergillus nidulans and comparative analysis with A. fumigatus and A. oryzae.</title>
        <authorList>
            <person name="Galagan J.E."/>
            <person name="Calvo S.E."/>
            <person name="Cuomo C."/>
            <person name="Ma L.J."/>
            <person name="Wortman J.R."/>
            <person name="Batzoglou S."/>
            <person name="Lee S.I."/>
            <person name="Basturkmen M."/>
            <person name="Spevak C.C."/>
            <person name="Clutterbuck J."/>
            <person name="Kapitonov V."/>
            <person name="Jurka J."/>
            <person name="Scazzocchio C."/>
            <person name="Farman M."/>
            <person name="Butler J."/>
            <person name="Purcell S."/>
            <person name="Harris S."/>
            <person name="Braus G.H."/>
            <person name="Draht O."/>
            <person name="Busch S."/>
            <person name="D'Enfert C."/>
            <person name="Bouchier C."/>
            <person name="Goldman G.H."/>
            <person name="Bell-Pedersen D."/>
            <person name="Griffiths-Jones S."/>
            <person name="Doonan J.H."/>
            <person name="Yu J."/>
            <person name="Vienken K."/>
            <person name="Pain A."/>
            <person name="Freitag M."/>
            <person name="Selker E.U."/>
            <person name="Archer D.B."/>
            <person name="Penalva M.A."/>
            <person name="Oakley B.R."/>
            <person name="Momany M."/>
            <person name="Tanaka T."/>
            <person name="Kumagai T."/>
            <person name="Asai K."/>
            <person name="Machida M."/>
            <person name="Nierman W.C."/>
            <person name="Denning D.W."/>
            <person name="Caddick M."/>
            <person name="Hynes M."/>
            <person name="Paoletti M."/>
            <person name="Fischer R."/>
            <person name="Miller B."/>
            <person name="Dyer P."/>
            <person name="Sachs M.S."/>
            <person name="Osmani S.A."/>
            <person name="Birren B.W."/>
        </authorList>
    </citation>
    <scope>NUCLEOTIDE SEQUENCE [LARGE SCALE GENOMIC DNA]</scope>
    <source>
        <strain evidence="3">FGSC A4 / ATCC 38163 / CBS 112.46 / NRRL 194 / M139</strain>
    </source>
</reference>
<keyword evidence="1" id="KW-0732">Signal</keyword>
<dbReference type="AlphaFoldDB" id="Q5B8X2"/>
<dbReference type="RefSeq" id="XP_660612.1">
    <property type="nucleotide sequence ID" value="XM_655520.1"/>
</dbReference>
<dbReference type="OrthoDB" id="10398833at2759"/>
<accession>C8VIW5</accession>
<dbReference type="GeneID" id="2873737"/>
<feature type="chain" id="PRO_5010252214" evidence="1">
    <location>
        <begin position="19"/>
        <end position="116"/>
    </location>
</feature>
<dbReference type="Proteomes" id="UP000000560">
    <property type="component" value="Chromosome VI"/>
</dbReference>
<dbReference type="EMBL" id="BN001306">
    <property type="protein sequence ID" value="CBF83575.1"/>
    <property type="molecule type" value="Genomic_DNA"/>
</dbReference>
<evidence type="ECO:0000256" key="1">
    <source>
        <dbReference type="SAM" id="SignalP"/>
    </source>
</evidence>
<dbReference type="OMA" id="TAKLWAN"/>
<feature type="signal peptide" evidence="1">
    <location>
        <begin position="1"/>
        <end position="18"/>
    </location>
</feature>
<proteinExistence type="predicted"/>
<evidence type="ECO:0000313" key="2">
    <source>
        <dbReference type="EMBL" id="CBF83575.1"/>
    </source>
</evidence>
<dbReference type="InParanoid" id="Q5B8X2"/>
<accession>Q5B8X2</accession>
<sequence>MHFATVLTVSALGVLITAAPSAIQPRQAVNTVYLGLYSNSSCAGTTGGDVDHIHLTGSGYHNCFATTVKQSVAVSQSLSGTCIIQAWSETDCSGSSTVVSNNGCHDTTYASISVSC</sequence>
<gene>
    <name evidence="2" type="ORF">ANIA_03008</name>
</gene>
<protein>
    <submittedName>
        <fullName evidence="2">Uncharacterized protein</fullName>
    </submittedName>
</protein>